<organism evidence="2 3">
    <name type="scientific">Prorocentrum cordatum</name>
    <dbReference type="NCBI Taxonomy" id="2364126"/>
    <lineage>
        <taxon>Eukaryota</taxon>
        <taxon>Sar</taxon>
        <taxon>Alveolata</taxon>
        <taxon>Dinophyceae</taxon>
        <taxon>Prorocentrales</taxon>
        <taxon>Prorocentraceae</taxon>
        <taxon>Prorocentrum</taxon>
    </lineage>
</organism>
<keyword evidence="1" id="KW-0472">Membrane</keyword>
<dbReference type="Proteomes" id="UP001189429">
    <property type="component" value="Unassembled WGS sequence"/>
</dbReference>
<feature type="transmembrane region" description="Helical" evidence="1">
    <location>
        <begin position="81"/>
        <end position="101"/>
    </location>
</feature>
<accession>A0ABN9W929</accession>
<keyword evidence="3" id="KW-1185">Reference proteome</keyword>
<proteinExistence type="predicted"/>
<evidence type="ECO:0000313" key="2">
    <source>
        <dbReference type="EMBL" id="CAK0882704.1"/>
    </source>
</evidence>
<evidence type="ECO:0000256" key="1">
    <source>
        <dbReference type="SAM" id="Phobius"/>
    </source>
</evidence>
<protein>
    <submittedName>
        <fullName evidence="2">Uncharacterized protein</fullName>
    </submittedName>
</protein>
<name>A0ABN9W929_9DINO</name>
<sequence length="425" mass="46507">RPCMFGWLGNVLVDAAREAVRTAGAASLVWAGQSERACPDCTCSQHLACPVLHCPPCTLGGAACPYCPEVSCFVVAAGLSGLWLIAGLAGLAAGCCAWAIWGTGLRRVHGRLEVLGTTWVIATPDDDVYPEDIMALGGRPCVQGSMPPAIPADTLLYRFPPLGQLHTNAEWRHMFDDGIATVQMRRAAMGVVESTLERMPKLELFVIVWLCMAGSLALGRLEARPRLGPPPVQMHSCLLQLGRRWPPPPLRWVGRAPLAALGRSAIGGCSGAACFRNQMGQRFRPYSDGVGLLEEPTWKDFAIQGPRTNLRLCKFIRDQGCVPRARTEKWTRDAQIPDNDRVNHEHDSLMEILEWAITHDELDVSALASFELRARRVQLLEEAHTANPTAPRYEGNEYFRAAAVVPQLTSHVALQLQGEGQIQKD</sequence>
<evidence type="ECO:0000313" key="3">
    <source>
        <dbReference type="Proteomes" id="UP001189429"/>
    </source>
</evidence>
<feature type="non-terminal residue" evidence="2">
    <location>
        <position position="1"/>
    </location>
</feature>
<comment type="caution">
    <text evidence="2">The sequence shown here is derived from an EMBL/GenBank/DDBJ whole genome shotgun (WGS) entry which is preliminary data.</text>
</comment>
<gene>
    <name evidence="2" type="ORF">PCOR1329_LOCUS65138</name>
</gene>
<keyword evidence="1" id="KW-0812">Transmembrane</keyword>
<keyword evidence="1" id="KW-1133">Transmembrane helix</keyword>
<dbReference type="EMBL" id="CAUYUJ010018327">
    <property type="protein sequence ID" value="CAK0882704.1"/>
    <property type="molecule type" value="Genomic_DNA"/>
</dbReference>
<reference evidence="2" key="1">
    <citation type="submission" date="2023-10" db="EMBL/GenBank/DDBJ databases">
        <authorList>
            <person name="Chen Y."/>
            <person name="Shah S."/>
            <person name="Dougan E. K."/>
            <person name="Thang M."/>
            <person name="Chan C."/>
        </authorList>
    </citation>
    <scope>NUCLEOTIDE SEQUENCE [LARGE SCALE GENOMIC DNA]</scope>
</reference>